<organism evidence="2 3">
    <name type="scientific">Emticicia aquatica</name>
    <dbReference type="NCBI Taxonomy" id="1681835"/>
    <lineage>
        <taxon>Bacteria</taxon>
        <taxon>Pseudomonadati</taxon>
        <taxon>Bacteroidota</taxon>
        <taxon>Cytophagia</taxon>
        <taxon>Cytophagales</taxon>
        <taxon>Leadbetterellaceae</taxon>
        <taxon>Emticicia</taxon>
    </lineage>
</organism>
<dbReference type="EMBL" id="CAKLPY010000002">
    <property type="protein sequence ID" value="CAH0996421.1"/>
    <property type="molecule type" value="Genomic_DNA"/>
</dbReference>
<dbReference type="InterPro" id="IPR020018">
    <property type="entry name" value="Motility-assoc_lipoprot_GldH"/>
</dbReference>
<comment type="caution">
    <text evidence="2">The sequence shown here is derived from an EMBL/GenBank/DDBJ whole genome shotgun (WGS) entry which is preliminary data.</text>
</comment>
<dbReference type="RefSeq" id="WP_238806982.1">
    <property type="nucleotide sequence ID" value="NZ_CAKLPY010000002.1"/>
</dbReference>
<dbReference type="Pfam" id="PF14109">
    <property type="entry name" value="GldH_lipo"/>
    <property type="match status" value="1"/>
</dbReference>
<accession>A0ABM9AR43</accession>
<gene>
    <name evidence="2" type="ORF">EMA8858_02553</name>
</gene>
<reference evidence="2" key="1">
    <citation type="submission" date="2021-12" db="EMBL/GenBank/DDBJ databases">
        <authorList>
            <person name="Rodrigo-Torres L."/>
            <person name="Arahal R. D."/>
            <person name="Lucena T."/>
        </authorList>
    </citation>
    <scope>NUCLEOTIDE SEQUENCE</scope>
    <source>
        <strain evidence="2">CECT 8858</strain>
    </source>
</reference>
<keyword evidence="3" id="KW-1185">Reference proteome</keyword>
<evidence type="ECO:0008006" key="4">
    <source>
        <dbReference type="Google" id="ProtNLM"/>
    </source>
</evidence>
<name>A0ABM9AR43_9BACT</name>
<protein>
    <recommendedName>
        <fullName evidence="4">Gliding motility lipoprotein GldH</fullName>
    </recommendedName>
</protein>
<feature type="signal peptide" evidence="1">
    <location>
        <begin position="1"/>
        <end position="36"/>
    </location>
</feature>
<proteinExistence type="predicted"/>
<dbReference type="Proteomes" id="UP000837932">
    <property type="component" value="Unassembled WGS sequence"/>
</dbReference>
<feature type="chain" id="PRO_5047513413" description="Gliding motility lipoprotein GldH" evidence="1">
    <location>
        <begin position="37"/>
        <end position="179"/>
    </location>
</feature>
<evidence type="ECO:0000256" key="1">
    <source>
        <dbReference type="SAM" id="SignalP"/>
    </source>
</evidence>
<keyword evidence="1" id="KW-0732">Signal</keyword>
<dbReference type="NCBIfam" id="TIGR03511">
    <property type="entry name" value="GldH_lipo"/>
    <property type="match status" value="1"/>
</dbReference>
<sequence>MKNVFGYMISKQLWAKKTQRKAVFAMSLLLSLYCLSCDSNAIFKSYEDFKDTNWFVKTIPTFTFKVEDEKIPYNIFLLIRNASQYPYNNLYITRYIYDQDGKQISNRLEEILLFNPKTGKPLGEGLGDIYDHKVISSRNFKFPKKGQYTIKLKQYMRQDPLPYVMSVGISIEKPLPAKQ</sequence>
<evidence type="ECO:0000313" key="2">
    <source>
        <dbReference type="EMBL" id="CAH0996421.1"/>
    </source>
</evidence>
<evidence type="ECO:0000313" key="3">
    <source>
        <dbReference type="Proteomes" id="UP000837932"/>
    </source>
</evidence>